<accession>A0A6S6SQ36</accession>
<dbReference type="AlphaFoldDB" id="A0A6S6SQ36"/>
<proteinExistence type="predicted"/>
<feature type="non-terminal residue" evidence="1">
    <location>
        <position position="299"/>
    </location>
</feature>
<name>A0A6S6SQ36_9BACT</name>
<sequence>MLKFILQIAFLSILLLLGYWFIATKIVVPDNYYKGFSYNYMSGIKLKHQRAEEFKQPKILFVGGSSLAYGMDSELVENTFLVPVVNLGHHGGLGVSFMLNQAKKLLKKGDIVFISIEYFTGKGDYELIEKTCLEFPEVADLREFSIKQEIQLHLNQTREGLVKFVEGKQNKKISISQPKGWTAQAKKNYNPRREFNKYGDYTQHLGREGWYKRRSDESKFQYRYWEGIQLLNQFKASAKEKGADVFFIYPPLAKEVYDLHVTTINKVHKDLKNNLDFEVLNSPEDFVFDNSYFYDTHYH</sequence>
<dbReference type="EMBL" id="CACVAQ010000168">
    <property type="protein sequence ID" value="CAA6810579.1"/>
    <property type="molecule type" value="Genomic_DNA"/>
</dbReference>
<protein>
    <submittedName>
        <fullName evidence="1">Uncharacterized protein</fullName>
    </submittedName>
</protein>
<organism evidence="1">
    <name type="scientific">uncultured Aureispira sp</name>
    <dbReference type="NCBI Taxonomy" id="1331704"/>
    <lineage>
        <taxon>Bacteria</taxon>
        <taxon>Pseudomonadati</taxon>
        <taxon>Bacteroidota</taxon>
        <taxon>Saprospiria</taxon>
        <taxon>Saprospirales</taxon>
        <taxon>Saprospiraceae</taxon>
        <taxon>Aureispira</taxon>
        <taxon>environmental samples</taxon>
    </lineage>
</organism>
<gene>
    <name evidence="1" type="ORF">HELGO_WM37465</name>
</gene>
<reference evidence="1" key="1">
    <citation type="submission" date="2020-01" db="EMBL/GenBank/DDBJ databases">
        <authorList>
            <person name="Meier V. D."/>
            <person name="Meier V D."/>
        </authorList>
    </citation>
    <scope>NUCLEOTIDE SEQUENCE</scope>
    <source>
        <strain evidence="1">HLG_WM_MAG_10</strain>
    </source>
</reference>
<evidence type="ECO:0000313" key="1">
    <source>
        <dbReference type="EMBL" id="CAA6810579.1"/>
    </source>
</evidence>